<dbReference type="InterPro" id="IPR023631">
    <property type="entry name" value="Amidase_dom"/>
</dbReference>
<evidence type="ECO:0000313" key="9">
    <source>
        <dbReference type="EMBL" id="OSD06208.1"/>
    </source>
</evidence>
<dbReference type="EMBL" id="KZ084091">
    <property type="protein sequence ID" value="OSD06208.1"/>
    <property type="molecule type" value="Genomic_DNA"/>
</dbReference>
<dbReference type="SUPFAM" id="SSF75304">
    <property type="entry name" value="Amidase signature (AS) enzymes"/>
    <property type="match status" value="1"/>
</dbReference>
<feature type="region of interest" description="Disordered" evidence="7">
    <location>
        <begin position="1"/>
        <end position="48"/>
    </location>
</feature>
<reference evidence="9 10" key="1">
    <citation type="journal article" date="2015" name="Biotechnol. Biofuels">
        <title>Enhanced degradation of softwood versus hardwood by the white-rot fungus Pycnoporus coccineus.</title>
        <authorList>
            <person name="Couturier M."/>
            <person name="Navarro D."/>
            <person name="Chevret D."/>
            <person name="Henrissat B."/>
            <person name="Piumi F."/>
            <person name="Ruiz-Duenas F.J."/>
            <person name="Martinez A.T."/>
            <person name="Grigoriev I.V."/>
            <person name="Riley R."/>
            <person name="Lipzen A."/>
            <person name="Berrin J.G."/>
            <person name="Master E.R."/>
            <person name="Rosso M.N."/>
        </authorList>
    </citation>
    <scope>NUCLEOTIDE SEQUENCE [LARGE SCALE GENOMIC DNA]</scope>
    <source>
        <strain evidence="9 10">BRFM310</strain>
    </source>
</reference>
<dbReference type="AlphaFoldDB" id="A0A1Y2IYL9"/>
<evidence type="ECO:0000259" key="8">
    <source>
        <dbReference type="Pfam" id="PF01425"/>
    </source>
</evidence>
<dbReference type="PIRSF" id="PIRSF001221">
    <property type="entry name" value="Amidase_fungi"/>
    <property type="match status" value="1"/>
</dbReference>
<evidence type="ECO:0000256" key="2">
    <source>
        <dbReference type="ARBA" id="ARBA00009199"/>
    </source>
</evidence>
<feature type="domain" description="Amidase" evidence="8">
    <location>
        <begin position="98"/>
        <end position="565"/>
    </location>
</feature>
<dbReference type="STRING" id="1353009.A0A1Y2IYL9"/>
<dbReference type="GO" id="GO:0004040">
    <property type="term" value="F:amidase activity"/>
    <property type="evidence" value="ECO:0007669"/>
    <property type="project" value="UniProtKB-EC"/>
</dbReference>
<evidence type="ECO:0000313" key="10">
    <source>
        <dbReference type="Proteomes" id="UP000193067"/>
    </source>
</evidence>
<evidence type="ECO:0000256" key="1">
    <source>
        <dbReference type="ARBA" id="ARBA00001311"/>
    </source>
</evidence>
<evidence type="ECO:0000256" key="3">
    <source>
        <dbReference type="ARBA" id="ARBA00012922"/>
    </source>
</evidence>
<feature type="binding site" evidence="6">
    <location>
        <position position="230"/>
    </location>
    <ligand>
        <name>substrate</name>
    </ligand>
</feature>
<dbReference type="PROSITE" id="PS00571">
    <property type="entry name" value="AMIDASES"/>
    <property type="match status" value="1"/>
</dbReference>
<dbReference type="Proteomes" id="UP000193067">
    <property type="component" value="Unassembled WGS sequence"/>
</dbReference>
<gene>
    <name evidence="9" type="ORF">PYCCODRAFT_1361333</name>
</gene>
<name>A0A1Y2IYL9_TRAC3</name>
<dbReference type="InterPro" id="IPR036928">
    <property type="entry name" value="AS_sf"/>
</dbReference>
<dbReference type="EC" id="3.5.1.4" evidence="3"/>
<evidence type="ECO:0000256" key="6">
    <source>
        <dbReference type="PIRSR" id="PIRSR001221-2"/>
    </source>
</evidence>
<feature type="active site" description="Acyl-ester intermediate" evidence="5">
    <location>
        <position position="254"/>
    </location>
</feature>
<accession>A0A1Y2IYL9</accession>
<feature type="compositionally biased region" description="Basic and acidic residues" evidence="7">
    <location>
        <begin position="33"/>
        <end position="48"/>
    </location>
</feature>
<evidence type="ECO:0000256" key="4">
    <source>
        <dbReference type="ARBA" id="ARBA00022801"/>
    </source>
</evidence>
<feature type="binding site" evidence="6">
    <location>
        <position position="204"/>
    </location>
    <ligand>
        <name>substrate</name>
    </ligand>
</feature>
<keyword evidence="10" id="KW-1185">Reference proteome</keyword>
<protein>
    <recommendedName>
        <fullName evidence="3">amidase</fullName>
        <ecNumber evidence="3">3.5.1.4</ecNumber>
    </recommendedName>
</protein>
<keyword evidence="4" id="KW-0378">Hydrolase</keyword>
<comment type="similarity">
    <text evidence="2">Belongs to the amidase family.</text>
</comment>
<organism evidence="9 10">
    <name type="scientific">Trametes coccinea (strain BRFM310)</name>
    <name type="common">Pycnoporus coccineus</name>
    <dbReference type="NCBI Taxonomy" id="1353009"/>
    <lineage>
        <taxon>Eukaryota</taxon>
        <taxon>Fungi</taxon>
        <taxon>Dikarya</taxon>
        <taxon>Basidiomycota</taxon>
        <taxon>Agaricomycotina</taxon>
        <taxon>Agaricomycetes</taxon>
        <taxon>Polyporales</taxon>
        <taxon>Polyporaceae</taxon>
        <taxon>Trametes</taxon>
    </lineage>
</organism>
<feature type="active site" description="Charge relay system" evidence="5">
    <location>
        <position position="154"/>
    </location>
</feature>
<dbReference type="Gene3D" id="3.90.1300.10">
    <property type="entry name" value="Amidase signature (AS) domain"/>
    <property type="match status" value="1"/>
</dbReference>
<dbReference type="InterPro" id="IPR020556">
    <property type="entry name" value="Amidase_CS"/>
</dbReference>
<dbReference type="PANTHER" id="PTHR46072">
    <property type="entry name" value="AMIDASE-RELATED-RELATED"/>
    <property type="match status" value="1"/>
</dbReference>
<feature type="binding site" evidence="6">
    <location>
        <begin position="251"/>
        <end position="254"/>
    </location>
    <ligand>
        <name>substrate</name>
    </ligand>
</feature>
<feature type="active site" description="Charge relay system" evidence="5">
    <location>
        <position position="230"/>
    </location>
</feature>
<evidence type="ECO:0000256" key="5">
    <source>
        <dbReference type="PIRSR" id="PIRSR001221-1"/>
    </source>
</evidence>
<dbReference type="Pfam" id="PF01425">
    <property type="entry name" value="Amidase"/>
    <property type="match status" value="1"/>
</dbReference>
<comment type="catalytic activity">
    <reaction evidence="1">
        <text>a monocarboxylic acid amide + H2O = a monocarboxylate + NH4(+)</text>
        <dbReference type="Rhea" id="RHEA:12020"/>
        <dbReference type="ChEBI" id="CHEBI:15377"/>
        <dbReference type="ChEBI" id="CHEBI:28938"/>
        <dbReference type="ChEBI" id="CHEBI:35757"/>
        <dbReference type="ChEBI" id="CHEBI:83628"/>
        <dbReference type="EC" id="3.5.1.4"/>
    </reaction>
</comment>
<sequence>MPPSGDFSPIMASAISKGPLRRSSPSMVQEVSQAKKAEREGRLAKRPEWRLKQQVPPELADVSKLPTSQLTQRERDIVGLDATALAEAIRTRQYTAVEVIQSFCHVATIAQDLTNCLTEVFFDEGLRRAEELDRHLEETGEVVGPLHGVPVSIKDHILVKGHDTATGYVAWAFRTVAEKDAVAVDILRKAGAVIYVKTANPQTLLSIETNNNIYGRTLNPYNRSLTSGGSSGGEGALIAVHGSPLGIGTDIGGSIRIPAAYMGLYGLKGSVGRMPHGGLMGSHDGMDAIVGALGPLATSARDLALFCRVMLQYEPWLVEPPLFEIPWKQDVAEGASVPEKLSIAILWDDGVVTPHPPILEALKRAKDALLAAGHDVITWEPVDHKEAWDLILKLYFLDGGEEYRQVLENDPPVPQTEWILSQVPNGGKSYTVAETFKINLEREAFRSKVLAHWVATKARTATGRPVDAVLSPVAATLAPRHDMTRWWGYTSYWNLMDYPAVVFPVGRVGAADFKPPQLPAGVVHVGEPRSETERVVQAEWDPRTYDNIPVSLQLVGRRLNEERLLGMLGRVEEALLRFQNQQ</sequence>
<feature type="compositionally biased region" description="Polar residues" evidence="7">
    <location>
        <begin position="23"/>
        <end position="32"/>
    </location>
</feature>
<proteinExistence type="inferred from homology"/>
<dbReference type="OrthoDB" id="6428749at2759"/>
<evidence type="ECO:0000256" key="7">
    <source>
        <dbReference type="SAM" id="MobiDB-lite"/>
    </source>
</evidence>